<protein>
    <recommendedName>
        <fullName evidence="3">F-box domain-containing protein</fullName>
    </recommendedName>
</protein>
<keyword evidence="2" id="KW-1185">Reference proteome</keyword>
<sequence>MAGAVAQLPNEVLTQIFQLATGDDRIHGGKIYAWSSNERAYPLALVCKAWYPPAQFVLFASVSIFNSRDATLFLRTVADRPRLALHTRKLVVTLDEEEEEIEDEQPHELEQRHVVESEQLTRIVEVCDSLERLQSRTIHPRVAWPFLEAIIAKTRILTFIGGPRPINYNHSWHQQTFNKPLELESPYAAGTRPAPLLLFPKLEEARLACEIPSDTLCGFMQATAATMTSFDLYQERLLSVDEFLAGLSHGLKTMRRLKFRVNPSITDLETKFSSDTIPLFDQLFALEPTYEQLESLSVAATDISCEALRILPPCLRHLEISSFSDFSLFTFSDRLLEVMRDSSIRFHLETLTVRDVLDCWGAEGNIKKMTEACKARGIVFTFLPEED</sequence>
<evidence type="ECO:0008006" key="3">
    <source>
        <dbReference type="Google" id="ProtNLM"/>
    </source>
</evidence>
<gene>
    <name evidence="1" type="ORF">BCR35DRAFT_302706</name>
</gene>
<dbReference type="Proteomes" id="UP000193467">
    <property type="component" value="Unassembled WGS sequence"/>
</dbReference>
<dbReference type="AlphaFoldDB" id="A0A1Y2FRY4"/>
<dbReference type="InParanoid" id="A0A1Y2FRY4"/>
<comment type="caution">
    <text evidence="1">The sequence shown here is derived from an EMBL/GenBank/DDBJ whole genome shotgun (WGS) entry which is preliminary data.</text>
</comment>
<dbReference type="EMBL" id="MCGR01000015">
    <property type="protein sequence ID" value="ORY86054.1"/>
    <property type="molecule type" value="Genomic_DNA"/>
</dbReference>
<evidence type="ECO:0000313" key="1">
    <source>
        <dbReference type="EMBL" id="ORY86054.1"/>
    </source>
</evidence>
<accession>A0A1Y2FRY4</accession>
<organism evidence="1 2">
    <name type="scientific">Leucosporidium creatinivorum</name>
    <dbReference type="NCBI Taxonomy" id="106004"/>
    <lineage>
        <taxon>Eukaryota</taxon>
        <taxon>Fungi</taxon>
        <taxon>Dikarya</taxon>
        <taxon>Basidiomycota</taxon>
        <taxon>Pucciniomycotina</taxon>
        <taxon>Microbotryomycetes</taxon>
        <taxon>Leucosporidiales</taxon>
        <taxon>Leucosporidium</taxon>
    </lineage>
</organism>
<name>A0A1Y2FRY4_9BASI</name>
<evidence type="ECO:0000313" key="2">
    <source>
        <dbReference type="Proteomes" id="UP000193467"/>
    </source>
</evidence>
<proteinExistence type="predicted"/>
<reference evidence="1 2" key="1">
    <citation type="submission" date="2016-07" db="EMBL/GenBank/DDBJ databases">
        <title>Pervasive Adenine N6-methylation of Active Genes in Fungi.</title>
        <authorList>
            <consortium name="DOE Joint Genome Institute"/>
            <person name="Mondo S.J."/>
            <person name="Dannebaum R.O."/>
            <person name="Kuo R.C."/>
            <person name="Labutti K."/>
            <person name="Haridas S."/>
            <person name="Kuo A."/>
            <person name="Salamov A."/>
            <person name="Ahrendt S.R."/>
            <person name="Lipzen A."/>
            <person name="Sullivan W."/>
            <person name="Andreopoulos W.B."/>
            <person name="Clum A."/>
            <person name="Lindquist E."/>
            <person name="Daum C."/>
            <person name="Ramamoorthy G.K."/>
            <person name="Gryganskyi A."/>
            <person name="Culley D."/>
            <person name="Magnuson J.K."/>
            <person name="James T.Y."/>
            <person name="O'Malley M.A."/>
            <person name="Stajich J.E."/>
            <person name="Spatafora J.W."/>
            <person name="Visel A."/>
            <person name="Grigoriev I.V."/>
        </authorList>
    </citation>
    <scope>NUCLEOTIDE SEQUENCE [LARGE SCALE GENOMIC DNA]</scope>
    <source>
        <strain evidence="1 2">62-1032</strain>
    </source>
</reference>
<dbReference type="OrthoDB" id="5395390at2759"/>